<dbReference type="GO" id="GO:0005737">
    <property type="term" value="C:cytoplasm"/>
    <property type="evidence" value="ECO:0007669"/>
    <property type="project" value="TreeGrafter"/>
</dbReference>
<evidence type="ECO:0000313" key="3">
    <source>
        <dbReference type="Proteomes" id="UP001302812"/>
    </source>
</evidence>
<reference evidence="2" key="1">
    <citation type="journal article" date="2023" name="Mol. Phylogenet. Evol.">
        <title>Genome-scale phylogeny and comparative genomics of the fungal order Sordariales.</title>
        <authorList>
            <person name="Hensen N."/>
            <person name="Bonometti L."/>
            <person name="Westerberg I."/>
            <person name="Brannstrom I.O."/>
            <person name="Guillou S."/>
            <person name="Cros-Aarteil S."/>
            <person name="Calhoun S."/>
            <person name="Haridas S."/>
            <person name="Kuo A."/>
            <person name="Mondo S."/>
            <person name="Pangilinan J."/>
            <person name="Riley R."/>
            <person name="LaButti K."/>
            <person name="Andreopoulos B."/>
            <person name="Lipzen A."/>
            <person name="Chen C."/>
            <person name="Yan M."/>
            <person name="Daum C."/>
            <person name="Ng V."/>
            <person name="Clum A."/>
            <person name="Steindorff A."/>
            <person name="Ohm R.A."/>
            <person name="Martin F."/>
            <person name="Silar P."/>
            <person name="Natvig D.O."/>
            <person name="Lalanne C."/>
            <person name="Gautier V."/>
            <person name="Ament-Velasquez S.L."/>
            <person name="Kruys A."/>
            <person name="Hutchinson M.I."/>
            <person name="Powell A.J."/>
            <person name="Barry K."/>
            <person name="Miller A.N."/>
            <person name="Grigoriev I.V."/>
            <person name="Debuchy R."/>
            <person name="Gladieux P."/>
            <person name="Hiltunen Thoren M."/>
            <person name="Johannesson H."/>
        </authorList>
    </citation>
    <scope>NUCLEOTIDE SEQUENCE</scope>
    <source>
        <strain evidence="2">CBS 508.74</strain>
    </source>
</reference>
<dbReference type="GO" id="GO:0005524">
    <property type="term" value="F:ATP binding"/>
    <property type="evidence" value="ECO:0007669"/>
    <property type="project" value="InterPro"/>
</dbReference>
<dbReference type="PANTHER" id="PTHR23257">
    <property type="entry name" value="SERINE-THREONINE PROTEIN KINASE"/>
    <property type="match status" value="1"/>
</dbReference>
<sequence length="294" mass="33011">MKHVQPRVIKVGTTCYVTTTDNKTVLKGHQVWCGGNLVFDYGESCEERLAREATIYKHLGRHHQILECFGLQEVHPGIHSLRLEMAPLGSLRTFIRQTAKNPPTLLSRLRMALDVATGLGYLHSRGVMACDLSATNIFVFDELRVKLGDFGGALLEGADFEWDQTHETRYHLPARGRAYDEVPIMKRELFSLGSAMYEIIAWERPFADLEDNEVDARYARDEFPSLDGNVAAQIIRNCWDEVYATAQKVIADLKALKANFHEELPACPQPTGSILSPCLCSKPSKMAVKLPQHS</sequence>
<dbReference type="GO" id="GO:0004672">
    <property type="term" value="F:protein kinase activity"/>
    <property type="evidence" value="ECO:0007669"/>
    <property type="project" value="InterPro"/>
</dbReference>
<proteinExistence type="predicted"/>
<dbReference type="InterPro" id="IPR011009">
    <property type="entry name" value="Kinase-like_dom_sf"/>
</dbReference>
<name>A0AAN6TED6_9PEZI</name>
<gene>
    <name evidence="2" type="ORF">N656DRAFT_79864</name>
</gene>
<dbReference type="AlphaFoldDB" id="A0AAN6TED6"/>
<protein>
    <submittedName>
        <fullName evidence="2">Kinase-like protein</fullName>
    </submittedName>
</protein>
<dbReference type="GeneID" id="89941910"/>
<evidence type="ECO:0000313" key="2">
    <source>
        <dbReference type="EMBL" id="KAK4112877.1"/>
    </source>
</evidence>
<evidence type="ECO:0000259" key="1">
    <source>
        <dbReference type="PROSITE" id="PS50011"/>
    </source>
</evidence>
<dbReference type="Gene3D" id="1.10.510.10">
    <property type="entry name" value="Transferase(Phosphotransferase) domain 1"/>
    <property type="match status" value="1"/>
</dbReference>
<dbReference type="Pfam" id="PF07714">
    <property type="entry name" value="PK_Tyr_Ser-Thr"/>
    <property type="match status" value="1"/>
</dbReference>
<feature type="domain" description="Protein kinase" evidence="1">
    <location>
        <begin position="1"/>
        <end position="264"/>
    </location>
</feature>
<dbReference type="GO" id="GO:0007165">
    <property type="term" value="P:signal transduction"/>
    <property type="evidence" value="ECO:0007669"/>
    <property type="project" value="TreeGrafter"/>
</dbReference>
<dbReference type="InterPro" id="IPR000719">
    <property type="entry name" value="Prot_kinase_dom"/>
</dbReference>
<dbReference type="SUPFAM" id="SSF56112">
    <property type="entry name" value="Protein kinase-like (PK-like)"/>
    <property type="match status" value="1"/>
</dbReference>
<keyword evidence="2" id="KW-0808">Transferase</keyword>
<dbReference type="PROSITE" id="PS50011">
    <property type="entry name" value="PROTEIN_KINASE_DOM"/>
    <property type="match status" value="1"/>
</dbReference>
<dbReference type="InterPro" id="IPR050167">
    <property type="entry name" value="Ser_Thr_protein_kinase"/>
</dbReference>
<keyword evidence="3" id="KW-1185">Reference proteome</keyword>
<comment type="caution">
    <text evidence="2">The sequence shown here is derived from an EMBL/GenBank/DDBJ whole genome shotgun (WGS) entry which is preliminary data.</text>
</comment>
<dbReference type="RefSeq" id="XP_064670447.1">
    <property type="nucleotide sequence ID" value="XM_064817785.1"/>
</dbReference>
<dbReference type="EMBL" id="MU853341">
    <property type="protein sequence ID" value="KAK4112877.1"/>
    <property type="molecule type" value="Genomic_DNA"/>
</dbReference>
<reference evidence="2" key="2">
    <citation type="submission" date="2023-05" db="EMBL/GenBank/DDBJ databases">
        <authorList>
            <consortium name="Lawrence Berkeley National Laboratory"/>
            <person name="Steindorff A."/>
            <person name="Hensen N."/>
            <person name="Bonometti L."/>
            <person name="Westerberg I."/>
            <person name="Brannstrom I.O."/>
            <person name="Guillou S."/>
            <person name="Cros-Aarteil S."/>
            <person name="Calhoun S."/>
            <person name="Haridas S."/>
            <person name="Kuo A."/>
            <person name="Mondo S."/>
            <person name="Pangilinan J."/>
            <person name="Riley R."/>
            <person name="Labutti K."/>
            <person name="Andreopoulos B."/>
            <person name="Lipzen A."/>
            <person name="Chen C."/>
            <person name="Yanf M."/>
            <person name="Daum C."/>
            <person name="Ng V."/>
            <person name="Clum A."/>
            <person name="Ohm R."/>
            <person name="Martin F."/>
            <person name="Silar P."/>
            <person name="Natvig D."/>
            <person name="Lalanne C."/>
            <person name="Gautier V."/>
            <person name="Ament-Velasquez S.L."/>
            <person name="Kruys A."/>
            <person name="Hutchinson M.I."/>
            <person name="Powell A.J."/>
            <person name="Barry K."/>
            <person name="Miller A.N."/>
            <person name="Grigoriev I.V."/>
            <person name="Debuchy R."/>
            <person name="Gladieux P."/>
            <person name="Thoren M.H."/>
            <person name="Johannesson H."/>
        </authorList>
    </citation>
    <scope>NUCLEOTIDE SEQUENCE</scope>
    <source>
        <strain evidence="2">CBS 508.74</strain>
    </source>
</reference>
<dbReference type="InterPro" id="IPR001245">
    <property type="entry name" value="Ser-Thr/Tyr_kinase_cat_dom"/>
</dbReference>
<accession>A0AAN6TED6</accession>
<organism evidence="2 3">
    <name type="scientific">Canariomyces notabilis</name>
    <dbReference type="NCBI Taxonomy" id="2074819"/>
    <lineage>
        <taxon>Eukaryota</taxon>
        <taxon>Fungi</taxon>
        <taxon>Dikarya</taxon>
        <taxon>Ascomycota</taxon>
        <taxon>Pezizomycotina</taxon>
        <taxon>Sordariomycetes</taxon>
        <taxon>Sordariomycetidae</taxon>
        <taxon>Sordariales</taxon>
        <taxon>Chaetomiaceae</taxon>
        <taxon>Canariomyces</taxon>
    </lineage>
</organism>
<dbReference type="Proteomes" id="UP001302812">
    <property type="component" value="Unassembled WGS sequence"/>
</dbReference>
<keyword evidence="2" id="KW-0418">Kinase</keyword>